<comment type="caution">
    <text evidence="2">The sequence shown here is derived from an EMBL/GenBank/DDBJ whole genome shotgun (WGS) entry which is preliminary data.</text>
</comment>
<dbReference type="InterPro" id="IPR037883">
    <property type="entry name" value="Knr4/Smi1-like_sf"/>
</dbReference>
<evidence type="ECO:0000313" key="3">
    <source>
        <dbReference type="Proteomes" id="UP000295565"/>
    </source>
</evidence>
<gene>
    <name evidence="2" type="ORF">EV690_0594</name>
</gene>
<dbReference type="Pfam" id="PF14567">
    <property type="entry name" value="SUKH_5"/>
    <property type="match status" value="1"/>
</dbReference>
<proteinExistence type="predicted"/>
<evidence type="ECO:0000259" key="1">
    <source>
        <dbReference type="SMART" id="SM00860"/>
    </source>
</evidence>
<feature type="domain" description="Knr4/Smi1-like" evidence="1">
    <location>
        <begin position="21"/>
        <end position="135"/>
    </location>
</feature>
<dbReference type="SMART" id="SM00860">
    <property type="entry name" value="SMI1_KNR4"/>
    <property type="match status" value="1"/>
</dbReference>
<sequence length="135" mass="15322">MDDYIDLIRDAHQASVYPRELPSEDQIIEVEEQVLMPLPDDLRAFLITVSDVICGSLEPVTAADPNENTYLPEVAAVAWDHGLPRFLLPICAYADGYYYIDPDGGIGCWHEGDLEEGEVQWPNIWEWATEIWLNS</sequence>
<dbReference type="OrthoDB" id="8456590at2"/>
<keyword evidence="3" id="KW-1185">Reference proteome</keyword>
<dbReference type="Gene3D" id="3.40.1580.10">
    <property type="entry name" value="SMI1/KNR4-like"/>
    <property type="match status" value="1"/>
</dbReference>
<evidence type="ECO:0000313" key="2">
    <source>
        <dbReference type="EMBL" id="TCK60364.1"/>
    </source>
</evidence>
<dbReference type="InterPro" id="IPR018958">
    <property type="entry name" value="Knr4/Smi1-like_dom"/>
</dbReference>
<reference evidence="2 3" key="1">
    <citation type="submission" date="2019-03" db="EMBL/GenBank/DDBJ databases">
        <title>Genomic Encyclopedia of Type Strains, Phase IV (KMG-IV): sequencing the most valuable type-strain genomes for metagenomic binning, comparative biology and taxonomic classification.</title>
        <authorList>
            <person name="Goeker M."/>
        </authorList>
    </citation>
    <scope>NUCLEOTIDE SEQUENCE [LARGE SCALE GENOMIC DNA]</scope>
    <source>
        <strain evidence="2 3">DSM 18577</strain>
    </source>
</reference>
<dbReference type="RefSeq" id="WP_131911445.1">
    <property type="nucleotide sequence ID" value="NZ_OU594967.1"/>
</dbReference>
<organism evidence="2 3">
    <name type="scientific">Celerinatantimonas diazotrophica</name>
    <dbReference type="NCBI Taxonomy" id="412034"/>
    <lineage>
        <taxon>Bacteria</taxon>
        <taxon>Pseudomonadati</taxon>
        <taxon>Pseudomonadota</taxon>
        <taxon>Gammaproteobacteria</taxon>
        <taxon>Celerinatantimonadaceae</taxon>
        <taxon>Celerinatantimonas</taxon>
    </lineage>
</organism>
<dbReference type="SUPFAM" id="SSF160631">
    <property type="entry name" value="SMI1/KNR4-like"/>
    <property type="match status" value="1"/>
</dbReference>
<name>A0A4R1K7X2_9GAMM</name>
<dbReference type="AlphaFoldDB" id="A0A4R1K7X2"/>
<accession>A0A4R1K7X2</accession>
<protein>
    <submittedName>
        <fullName evidence="2">SUKH superfamily protein</fullName>
    </submittedName>
</protein>
<dbReference type="Proteomes" id="UP000295565">
    <property type="component" value="Unassembled WGS sequence"/>
</dbReference>
<dbReference type="EMBL" id="SMGD01000007">
    <property type="protein sequence ID" value="TCK60364.1"/>
    <property type="molecule type" value="Genomic_DNA"/>
</dbReference>